<keyword evidence="1" id="KW-0732">Signal</keyword>
<dbReference type="RefSeq" id="WP_123332862.1">
    <property type="nucleotide sequence ID" value="NZ_JALQCW010000091.1"/>
</dbReference>
<name>A0A9X1Z106_9PSED</name>
<dbReference type="EMBL" id="JALQCW010000091">
    <property type="protein sequence ID" value="MCK9801807.1"/>
    <property type="molecule type" value="Genomic_DNA"/>
</dbReference>
<evidence type="ECO:0000259" key="2">
    <source>
        <dbReference type="PROSITE" id="PS50990"/>
    </source>
</evidence>
<dbReference type="Pfam" id="PF03412">
    <property type="entry name" value="Peptidase_C39"/>
    <property type="match status" value="1"/>
</dbReference>
<feature type="signal peptide" evidence="1">
    <location>
        <begin position="1"/>
        <end position="24"/>
    </location>
</feature>
<organism evidence="3 4">
    <name type="scientific">Pseudomonas morbosilactucae</name>
    <dbReference type="NCBI Taxonomy" id="2938197"/>
    <lineage>
        <taxon>Bacteria</taxon>
        <taxon>Pseudomonadati</taxon>
        <taxon>Pseudomonadota</taxon>
        <taxon>Gammaproteobacteria</taxon>
        <taxon>Pseudomonadales</taxon>
        <taxon>Pseudomonadaceae</taxon>
        <taxon>Pseudomonas</taxon>
    </lineage>
</organism>
<evidence type="ECO:0000313" key="4">
    <source>
        <dbReference type="Proteomes" id="UP001155059"/>
    </source>
</evidence>
<dbReference type="CDD" id="cd02423">
    <property type="entry name" value="Peptidase_C39G"/>
    <property type="match status" value="1"/>
</dbReference>
<dbReference type="GO" id="GO:0008233">
    <property type="term" value="F:peptidase activity"/>
    <property type="evidence" value="ECO:0007669"/>
    <property type="project" value="InterPro"/>
</dbReference>
<comment type="caution">
    <text evidence="3">The sequence shown here is derived from an EMBL/GenBank/DDBJ whole genome shotgun (WGS) entry which is preliminary data.</text>
</comment>
<dbReference type="Proteomes" id="UP001155059">
    <property type="component" value="Unassembled WGS sequence"/>
</dbReference>
<dbReference type="InterPro" id="IPR005074">
    <property type="entry name" value="Peptidase_C39"/>
</dbReference>
<dbReference type="GO" id="GO:0006508">
    <property type="term" value="P:proteolysis"/>
    <property type="evidence" value="ECO:0007669"/>
    <property type="project" value="InterPro"/>
</dbReference>
<accession>A0A9X1Z106</accession>
<reference evidence="3 4" key="1">
    <citation type="journal article" date="2022" name="Int. J. Syst. Evol. Microbiol.">
        <title>Pseudomonas aegrilactucae sp. nov. and Pseudomonas morbosilactucae sp. nov., pathogens causing bacterial rot of lettuce in Japan.</title>
        <authorList>
            <person name="Sawada H."/>
            <person name="Fujikawa T."/>
            <person name="Satou M."/>
        </authorList>
    </citation>
    <scope>NUCLEOTIDE SEQUENCE [LARGE SCALE GENOMIC DNA]</scope>
    <source>
        <strain evidence="3 4">MAFF 302030</strain>
    </source>
</reference>
<dbReference type="Gene3D" id="3.90.70.10">
    <property type="entry name" value="Cysteine proteinases"/>
    <property type="match status" value="1"/>
</dbReference>
<proteinExistence type="predicted"/>
<dbReference type="GO" id="GO:0005524">
    <property type="term" value="F:ATP binding"/>
    <property type="evidence" value="ECO:0007669"/>
    <property type="project" value="InterPro"/>
</dbReference>
<dbReference type="AlphaFoldDB" id="A0A9X1Z106"/>
<sequence>MRIALYTLLLCLFGLPGFTGQAQAAQMAVAGLPGGNLIYKKVQSVRERKFSDIVEQKTDFSCGAAALATVLRQAYWLDVDEDHVIKGMLVNADHNLVRTQGFSMLDMKRYIESIGMRARGYRIPAEKLDAVTIPVVVLMEIRGYKHFVVMQRAKKDWVYIADPVLGHKRYTHDEFIKGWNGIVFAIIGPGYDKTNALLAPPDPLTARNKLDSFSPVQDAELLDFGFIQSDFF</sequence>
<dbReference type="GO" id="GO:0016020">
    <property type="term" value="C:membrane"/>
    <property type="evidence" value="ECO:0007669"/>
    <property type="project" value="InterPro"/>
</dbReference>
<feature type="chain" id="PRO_5040968269" evidence="1">
    <location>
        <begin position="25"/>
        <end position="232"/>
    </location>
</feature>
<dbReference type="PROSITE" id="PS50990">
    <property type="entry name" value="PEPTIDASE_C39"/>
    <property type="match status" value="1"/>
</dbReference>
<reference evidence="3 4" key="2">
    <citation type="journal article" date="2023" name="Plant Pathol.">
        <title>Dismantling and reorganizing Pseudomonas marginalis sensu#lato.</title>
        <authorList>
            <person name="Sawada H."/>
            <person name="Fujikawa T."/>
            <person name="Satou M."/>
        </authorList>
    </citation>
    <scope>NUCLEOTIDE SEQUENCE [LARGE SCALE GENOMIC DNA]</scope>
    <source>
        <strain evidence="3 4">MAFF 302030</strain>
    </source>
</reference>
<evidence type="ECO:0000256" key="1">
    <source>
        <dbReference type="SAM" id="SignalP"/>
    </source>
</evidence>
<gene>
    <name evidence="3" type="ORF">M1B34_30090</name>
</gene>
<feature type="domain" description="Peptidase C39" evidence="2">
    <location>
        <begin position="56"/>
        <end position="186"/>
    </location>
</feature>
<evidence type="ECO:0000313" key="3">
    <source>
        <dbReference type="EMBL" id="MCK9801807.1"/>
    </source>
</evidence>
<protein>
    <submittedName>
        <fullName evidence="3">C39 family peptidase</fullName>
    </submittedName>
</protein>